<reference evidence="1" key="1">
    <citation type="submission" date="2024-01" db="EMBL/GenBank/DDBJ databases">
        <title>Sequencing the genomes of a sandfly, Sergentomyia squamirostris, and its two endosymbionts.</title>
        <authorList>
            <person name="Itokawa K."/>
            <person name="Sanjoba C."/>
        </authorList>
    </citation>
    <scope>NUCLEOTIDE SEQUENCE</scope>
    <source>
        <strain evidence="1">RiSSQ</strain>
    </source>
</reference>
<keyword evidence="1" id="KW-0378">Hydrolase</keyword>
<dbReference type="PANTHER" id="PTHR19288:SF90">
    <property type="entry name" value="OS08G0542600 PROTEIN"/>
    <property type="match status" value="1"/>
</dbReference>
<evidence type="ECO:0000313" key="1">
    <source>
        <dbReference type="EMBL" id="BFD45621.1"/>
    </source>
</evidence>
<dbReference type="NCBIfam" id="TIGR01460">
    <property type="entry name" value="HAD-SF-IIA"/>
    <property type="match status" value="1"/>
</dbReference>
<dbReference type="GO" id="GO:0005737">
    <property type="term" value="C:cytoplasm"/>
    <property type="evidence" value="ECO:0007669"/>
    <property type="project" value="TreeGrafter"/>
</dbReference>
<dbReference type="CDD" id="cd07525">
    <property type="entry name" value="HAD_like"/>
    <property type="match status" value="1"/>
</dbReference>
<protein>
    <submittedName>
        <fullName evidence="1">TIGR01459 family HAD-type hydrolase</fullName>
    </submittedName>
</protein>
<sequence length="289" mass="32682">MTKLDFRHISSVIDDYDVFLFDLWGVVVEGNQIYPGVVDNINKILKQQKKVFFVTNAPRNTFSLFTKINSWGINATKEMIISSGEVAIDMILESDKRFGIKNPIVYHLGQESNDLMDGLQTPTSTNINEANILLLTLYRDEEKNLNLDEFDDLLKTAVKRNMVSICANPDLGIRQQGIQRYCAGYFAAKIKQFGGEVIFTGKPYIEIYHKVLTQLPNIALERILMIGDTFYTDILGASKVGINSALVLTGNATKFHNQYHTIEEKMYHLEIAATEQGVMPNFVIQLTVD</sequence>
<name>A0AAT9G714_9RICK</name>
<dbReference type="Pfam" id="PF13344">
    <property type="entry name" value="Hydrolase_6"/>
    <property type="match status" value="1"/>
</dbReference>
<dbReference type="InterPro" id="IPR036412">
    <property type="entry name" value="HAD-like_sf"/>
</dbReference>
<accession>A0AAT9G714</accession>
<gene>
    <name evidence="1" type="ORF">DMENIID0002_02670</name>
</gene>
<dbReference type="PANTHER" id="PTHR19288">
    <property type="entry name" value="4-NITROPHENYLPHOSPHATASE-RELATED"/>
    <property type="match status" value="1"/>
</dbReference>
<proteinExistence type="predicted"/>
<dbReference type="InterPro" id="IPR023214">
    <property type="entry name" value="HAD_sf"/>
</dbReference>
<dbReference type="InterPro" id="IPR006357">
    <property type="entry name" value="HAD-SF_hydro_IIA"/>
</dbReference>
<dbReference type="NCBIfam" id="TIGR01459">
    <property type="entry name" value="HAD-SF-IIA-hyp4"/>
    <property type="match status" value="1"/>
</dbReference>
<dbReference type="AlphaFoldDB" id="A0AAT9G714"/>
<organism evidence="1">
    <name type="scientific">Candidatus Tisiphia endosymbiont of Sergentomyia squamirostris</name>
    <dbReference type="NCBI Taxonomy" id="3113639"/>
    <lineage>
        <taxon>Bacteria</taxon>
        <taxon>Pseudomonadati</taxon>
        <taxon>Pseudomonadota</taxon>
        <taxon>Alphaproteobacteria</taxon>
        <taxon>Rickettsiales</taxon>
        <taxon>Rickettsiaceae</taxon>
        <taxon>Rickettsieae</taxon>
        <taxon>Candidatus Tisiphia</taxon>
    </lineage>
</organism>
<dbReference type="GO" id="GO:0016791">
    <property type="term" value="F:phosphatase activity"/>
    <property type="evidence" value="ECO:0007669"/>
    <property type="project" value="TreeGrafter"/>
</dbReference>
<dbReference type="EMBL" id="AP029170">
    <property type="protein sequence ID" value="BFD45621.1"/>
    <property type="molecule type" value="Genomic_DNA"/>
</dbReference>
<dbReference type="Gene3D" id="3.40.50.1000">
    <property type="entry name" value="HAD superfamily/HAD-like"/>
    <property type="match status" value="2"/>
</dbReference>
<dbReference type="Pfam" id="PF13242">
    <property type="entry name" value="Hydrolase_like"/>
    <property type="match status" value="1"/>
</dbReference>
<dbReference type="InterPro" id="IPR006356">
    <property type="entry name" value="HAD-SF_hydro_IIA_hyp3"/>
</dbReference>
<dbReference type="SUPFAM" id="SSF56784">
    <property type="entry name" value="HAD-like"/>
    <property type="match status" value="1"/>
</dbReference>